<protein>
    <recommendedName>
        <fullName evidence="4">Capsular biosynthesis protein</fullName>
    </recommendedName>
</protein>
<dbReference type="Gene3D" id="3.90.550.20">
    <property type="match status" value="1"/>
</dbReference>
<dbReference type="AlphaFoldDB" id="A0AA92W455"/>
<dbReference type="SUPFAM" id="SSF53448">
    <property type="entry name" value="Nucleotide-diphospho-sugar transferases"/>
    <property type="match status" value="1"/>
</dbReference>
<dbReference type="GO" id="GO:0016758">
    <property type="term" value="F:hexosyltransferase activity"/>
    <property type="evidence" value="ECO:0007669"/>
    <property type="project" value="TreeGrafter"/>
</dbReference>
<gene>
    <name evidence="2" type="ORF">DWW35_07355</name>
</gene>
<dbReference type="EMBL" id="QRYP01000015">
    <property type="protein sequence ID" value="RGU97270.1"/>
    <property type="molecule type" value="Genomic_DNA"/>
</dbReference>
<sequence length="313" mass="37321">MRKIIRYINSYGVLLFVVSAIFRKISNKSKFYNYILNLKHKLILQRIKKSALETMDEISVKSTYNPANNIWMMWWQGEESFPAEIKCCINSIKRNSPGWKVVVLTKYNYSSYLALPSYIEERVNNGEMSLTHLCDYLRFAILHKHGGLWIDSSVYATRPLMIKALDKYWTYRQPEKIIPCISHCRWSGILVYMPKGHFFAEYMLRYYNKYWKSHKVIIDYFLVDYLTYLAYSYWKPFISEIQKVSDDNPDMFSFLPKLENVYDEDFIQEIVKFPFIKLKYKTGNIHFDKNGNPTLIECFTNGLVEEKLSKLRV</sequence>
<reference evidence="2 3" key="1">
    <citation type="submission" date="2018-08" db="EMBL/GenBank/DDBJ databases">
        <title>A genome reference for cultivated species of the human gut microbiota.</title>
        <authorList>
            <person name="Zou Y."/>
            <person name="Xue W."/>
            <person name="Luo G."/>
        </authorList>
    </citation>
    <scope>NUCLEOTIDE SEQUENCE [LARGE SCALE GENOMIC DNA]</scope>
    <source>
        <strain evidence="2 3">AF15-25</strain>
    </source>
</reference>
<keyword evidence="1" id="KW-0812">Transmembrane</keyword>
<keyword evidence="1" id="KW-0472">Membrane</keyword>
<dbReference type="InterPro" id="IPR029044">
    <property type="entry name" value="Nucleotide-diphossugar_trans"/>
</dbReference>
<dbReference type="Pfam" id="PF05704">
    <property type="entry name" value="Caps_synth"/>
    <property type="match status" value="1"/>
</dbReference>
<dbReference type="PANTHER" id="PTHR12042">
    <property type="entry name" value="LACTOSYLCERAMIDE 4-ALPHA-GALACTOSYLTRANSFERASE ALPHA- 1,4-GALACTOSYLTRANSFERASE"/>
    <property type="match status" value="1"/>
</dbReference>
<dbReference type="InterPro" id="IPR008441">
    <property type="entry name" value="AfumC-like_glycosyl_Trfase"/>
</dbReference>
<evidence type="ECO:0000256" key="1">
    <source>
        <dbReference type="SAM" id="Phobius"/>
    </source>
</evidence>
<dbReference type="GO" id="GO:0016020">
    <property type="term" value="C:membrane"/>
    <property type="evidence" value="ECO:0007669"/>
    <property type="project" value="GOC"/>
</dbReference>
<evidence type="ECO:0000313" key="3">
    <source>
        <dbReference type="Proteomes" id="UP000285236"/>
    </source>
</evidence>
<comment type="caution">
    <text evidence="2">The sequence shown here is derived from an EMBL/GenBank/DDBJ whole genome shotgun (WGS) entry which is preliminary data.</text>
</comment>
<feature type="transmembrane region" description="Helical" evidence="1">
    <location>
        <begin position="7"/>
        <end position="25"/>
    </location>
</feature>
<evidence type="ECO:0000313" key="2">
    <source>
        <dbReference type="EMBL" id="RGU97270.1"/>
    </source>
</evidence>
<organism evidence="2 3">
    <name type="scientific">Segatella copri</name>
    <dbReference type="NCBI Taxonomy" id="165179"/>
    <lineage>
        <taxon>Bacteria</taxon>
        <taxon>Pseudomonadati</taxon>
        <taxon>Bacteroidota</taxon>
        <taxon>Bacteroidia</taxon>
        <taxon>Bacteroidales</taxon>
        <taxon>Prevotellaceae</taxon>
        <taxon>Segatella</taxon>
    </lineage>
</organism>
<name>A0AA92W455_9BACT</name>
<proteinExistence type="predicted"/>
<dbReference type="GO" id="GO:0006688">
    <property type="term" value="P:glycosphingolipid biosynthetic process"/>
    <property type="evidence" value="ECO:0007669"/>
    <property type="project" value="TreeGrafter"/>
</dbReference>
<evidence type="ECO:0008006" key="4">
    <source>
        <dbReference type="Google" id="ProtNLM"/>
    </source>
</evidence>
<accession>A0AA92W455</accession>
<keyword evidence="1" id="KW-1133">Transmembrane helix</keyword>
<dbReference type="PANTHER" id="PTHR12042:SF21">
    <property type="entry name" value="ALPHA1,4-GALACTOSYLTRANSFERASE 1-RELATED"/>
    <property type="match status" value="1"/>
</dbReference>
<dbReference type="RefSeq" id="WP_118079992.1">
    <property type="nucleotide sequence ID" value="NZ_QRYP01000015.1"/>
</dbReference>
<dbReference type="Proteomes" id="UP000285236">
    <property type="component" value="Unassembled WGS sequence"/>
</dbReference>
<dbReference type="InterPro" id="IPR051981">
    <property type="entry name" value="Glycosyltransf_32"/>
</dbReference>